<evidence type="ECO:0000313" key="3">
    <source>
        <dbReference type="Proteomes" id="UP001066276"/>
    </source>
</evidence>
<dbReference type="EMBL" id="JANPWB010000010">
    <property type="protein sequence ID" value="KAJ1136458.1"/>
    <property type="molecule type" value="Genomic_DNA"/>
</dbReference>
<dbReference type="Proteomes" id="UP001066276">
    <property type="component" value="Chromosome 6"/>
</dbReference>
<keyword evidence="3" id="KW-1185">Reference proteome</keyword>
<dbReference type="AlphaFoldDB" id="A0AAV7QD30"/>
<feature type="compositionally biased region" description="Basic residues" evidence="1">
    <location>
        <begin position="29"/>
        <end position="43"/>
    </location>
</feature>
<evidence type="ECO:0000313" key="2">
    <source>
        <dbReference type="EMBL" id="KAJ1136458.1"/>
    </source>
</evidence>
<organism evidence="2 3">
    <name type="scientific">Pleurodeles waltl</name>
    <name type="common">Iberian ribbed newt</name>
    <dbReference type="NCBI Taxonomy" id="8319"/>
    <lineage>
        <taxon>Eukaryota</taxon>
        <taxon>Metazoa</taxon>
        <taxon>Chordata</taxon>
        <taxon>Craniata</taxon>
        <taxon>Vertebrata</taxon>
        <taxon>Euteleostomi</taxon>
        <taxon>Amphibia</taxon>
        <taxon>Batrachia</taxon>
        <taxon>Caudata</taxon>
        <taxon>Salamandroidea</taxon>
        <taxon>Salamandridae</taxon>
        <taxon>Pleurodelinae</taxon>
        <taxon>Pleurodeles</taxon>
    </lineage>
</organism>
<feature type="region of interest" description="Disordered" evidence="1">
    <location>
        <begin position="1"/>
        <end position="48"/>
    </location>
</feature>
<accession>A0AAV7QD30</accession>
<proteinExistence type="predicted"/>
<comment type="caution">
    <text evidence="2">The sequence shown here is derived from an EMBL/GenBank/DDBJ whole genome shotgun (WGS) entry which is preliminary data.</text>
</comment>
<feature type="compositionally biased region" description="Polar residues" evidence="1">
    <location>
        <begin position="19"/>
        <end position="28"/>
    </location>
</feature>
<gene>
    <name evidence="2" type="ORF">NDU88_002875</name>
</gene>
<name>A0AAV7QD30_PLEWA</name>
<sequence>MKATPSLETFLRRTPGAESVSNYSGSAKSNRKPRAVRHSRVKSKNPDTPDVALALQQSSEKTKLAFPLPLCRHELGATVGKSLAFGNREFKLQLHDSKPEVFRPILAYLLLG</sequence>
<evidence type="ECO:0000256" key="1">
    <source>
        <dbReference type="SAM" id="MobiDB-lite"/>
    </source>
</evidence>
<protein>
    <submittedName>
        <fullName evidence="2">Uncharacterized protein</fullName>
    </submittedName>
</protein>
<reference evidence="2" key="1">
    <citation type="journal article" date="2022" name="bioRxiv">
        <title>Sequencing and chromosome-scale assembly of the giantPleurodeles waltlgenome.</title>
        <authorList>
            <person name="Brown T."/>
            <person name="Elewa A."/>
            <person name="Iarovenko S."/>
            <person name="Subramanian E."/>
            <person name="Araus A.J."/>
            <person name="Petzold A."/>
            <person name="Susuki M."/>
            <person name="Suzuki K.-i.T."/>
            <person name="Hayashi T."/>
            <person name="Toyoda A."/>
            <person name="Oliveira C."/>
            <person name="Osipova E."/>
            <person name="Leigh N.D."/>
            <person name="Simon A."/>
            <person name="Yun M.H."/>
        </authorList>
    </citation>
    <scope>NUCLEOTIDE SEQUENCE</scope>
    <source>
        <strain evidence="2">20211129_DDA</strain>
        <tissue evidence="2">Liver</tissue>
    </source>
</reference>